<keyword evidence="1" id="KW-0472">Membrane</keyword>
<reference evidence="3" key="1">
    <citation type="journal article" date="2011" name="Stand. Genomic Sci.">
        <title>Genome sequence of the filamentous, gliding Thiothrix nivea neotype strain (JP2(T)).</title>
        <authorList>
            <person name="Lapidus A."/>
            <person name="Nolan M."/>
            <person name="Lucas S."/>
            <person name="Glavina Del Rio T."/>
            <person name="Tice H."/>
            <person name="Cheng J.F."/>
            <person name="Tapia R."/>
            <person name="Han C."/>
            <person name="Goodwin L."/>
            <person name="Pitluck S."/>
            <person name="Liolios K."/>
            <person name="Pagani I."/>
            <person name="Ivanova N."/>
            <person name="Huntemann M."/>
            <person name="Mavromatis K."/>
            <person name="Mikhailova N."/>
            <person name="Pati A."/>
            <person name="Chen A."/>
            <person name="Palaniappan K."/>
            <person name="Land M."/>
            <person name="Brambilla E.M."/>
            <person name="Rohde M."/>
            <person name="Abt B."/>
            <person name="Verbarg S."/>
            <person name="Goker M."/>
            <person name="Bristow J."/>
            <person name="Eisen J.A."/>
            <person name="Markowitz V."/>
            <person name="Hugenholtz P."/>
            <person name="Kyrpides N.C."/>
            <person name="Klenk H.P."/>
            <person name="Woyke T."/>
        </authorList>
    </citation>
    <scope>NUCLEOTIDE SEQUENCE [LARGE SCALE GENOMIC DNA]</scope>
    <source>
        <strain evidence="3">ATCC 35100 / DSM 5205 / JP2</strain>
    </source>
</reference>
<dbReference type="AlphaFoldDB" id="A0A656HNW6"/>
<accession>A0A656HNW6</accession>
<feature type="transmembrane region" description="Helical" evidence="1">
    <location>
        <begin position="26"/>
        <end position="46"/>
    </location>
</feature>
<proteinExistence type="predicted"/>
<keyword evidence="1" id="KW-0812">Transmembrane</keyword>
<dbReference type="EMBL" id="JH651381">
    <property type="protein sequence ID" value="EIJ37060.1"/>
    <property type="molecule type" value="Genomic_DNA"/>
</dbReference>
<evidence type="ECO:0000313" key="2">
    <source>
        <dbReference type="EMBL" id="EIJ37060.1"/>
    </source>
</evidence>
<evidence type="ECO:0000313" key="3">
    <source>
        <dbReference type="Proteomes" id="UP000005317"/>
    </source>
</evidence>
<keyword evidence="1" id="KW-1133">Transmembrane helix</keyword>
<organism evidence="2 3">
    <name type="scientific">Thiothrix nivea (strain ATCC 35100 / DSM 5205 / JP2)</name>
    <dbReference type="NCBI Taxonomy" id="870187"/>
    <lineage>
        <taxon>Bacteria</taxon>
        <taxon>Pseudomonadati</taxon>
        <taxon>Pseudomonadota</taxon>
        <taxon>Gammaproteobacteria</taxon>
        <taxon>Thiotrichales</taxon>
        <taxon>Thiotrichaceae</taxon>
        <taxon>Thiothrix</taxon>
    </lineage>
</organism>
<protein>
    <submittedName>
        <fullName evidence="2">Uncharacterized protein</fullName>
    </submittedName>
</protein>
<feature type="transmembrane region" description="Helical" evidence="1">
    <location>
        <begin position="52"/>
        <end position="73"/>
    </location>
</feature>
<dbReference type="Proteomes" id="UP000005317">
    <property type="component" value="Unassembled WGS sequence"/>
</dbReference>
<keyword evidence="3" id="KW-1185">Reference proteome</keyword>
<sequence length="89" mass="10373">MQLPRRGKTRQPQLEPLVWYFSTLRWLPLWVFSMAGVADCLAQLHSGGEIRWLFPLVCTVWGLLLFRYGCLLVRCQTSRPEPKQNNAAR</sequence>
<dbReference type="RefSeq" id="WP_002706527.1">
    <property type="nucleotide sequence ID" value="NZ_JH651381.1"/>
</dbReference>
<name>A0A656HNW6_THINJ</name>
<gene>
    <name evidence="2" type="ORF">Thini_0051</name>
</gene>
<evidence type="ECO:0000256" key="1">
    <source>
        <dbReference type="SAM" id="Phobius"/>
    </source>
</evidence>